<sequence length="101" mass="11310">MKIHYTAFHRVLLPLDHPGDSHVRCAHPEDLQGQVQVDLLQDMTVDVAKLVTDHHQTSDLGLREVVLDKAKVSTAHFLQSHLAETPETQEIPETAVPHPEV</sequence>
<reference evidence="2" key="1">
    <citation type="journal article" date="2023" name="IMA Fungus">
        <title>Comparative genomic study of the Penicillium genus elucidates a diverse pangenome and 15 lateral gene transfer events.</title>
        <authorList>
            <person name="Petersen C."/>
            <person name="Sorensen T."/>
            <person name="Nielsen M.R."/>
            <person name="Sondergaard T.E."/>
            <person name="Sorensen J.L."/>
            <person name="Fitzpatrick D.A."/>
            <person name="Frisvad J.C."/>
            <person name="Nielsen K.L."/>
        </authorList>
    </citation>
    <scope>NUCLEOTIDE SEQUENCE</scope>
    <source>
        <strain evidence="2">IBT 17514</strain>
    </source>
</reference>
<dbReference type="AlphaFoldDB" id="A0AAD6HQK8"/>
<dbReference type="EMBL" id="JAQJAN010000004">
    <property type="protein sequence ID" value="KAJ5732475.1"/>
    <property type="molecule type" value="Genomic_DNA"/>
</dbReference>
<keyword evidence="3" id="KW-1185">Reference proteome</keyword>
<proteinExistence type="predicted"/>
<comment type="caution">
    <text evidence="2">The sequence shown here is derived from an EMBL/GenBank/DDBJ whole genome shotgun (WGS) entry which is preliminary data.</text>
</comment>
<evidence type="ECO:0000313" key="2">
    <source>
        <dbReference type="EMBL" id="KAJ5732475.1"/>
    </source>
</evidence>
<evidence type="ECO:0000313" key="3">
    <source>
        <dbReference type="Proteomes" id="UP001215712"/>
    </source>
</evidence>
<accession>A0AAD6HQK8</accession>
<protein>
    <submittedName>
        <fullName evidence="2">Uncharacterized protein</fullName>
    </submittedName>
</protein>
<dbReference type="Proteomes" id="UP001215712">
    <property type="component" value="Unassembled WGS sequence"/>
</dbReference>
<gene>
    <name evidence="2" type="ORF">N7493_003956</name>
</gene>
<reference evidence="2" key="2">
    <citation type="submission" date="2023-01" db="EMBL/GenBank/DDBJ databases">
        <authorList>
            <person name="Petersen C."/>
        </authorList>
    </citation>
    <scope>NUCLEOTIDE SEQUENCE</scope>
    <source>
        <strain evidence="2">IBT 17514</strain>
    </source>
</reference>
<organism evidence="2 3">
    <name type="scientific">Penicillium malachiteum</name>
    <dbReference type="NCBI Taxonomy" id="1324776"/>
    <lineage>
        <taxon>Eukaryota</taxon>
        <taxon>Fungi</taxon>
        <taxon>Dikarya</taxon>
        <taxon>Ascomycota</taxon>
        <taxon>Pezizomycotina</taxon>
        <taxon>Eurotiomycetes</taxon>
        <taxon>Eurotiomycetidae</taxon>
        <taxon>Eurotiales</taxon>
        <taxon>Aspergillaceae</taxon>
        <taxon>Penicillium</taxon>
    </lineage>
</organism>
<name>A0AAD6HQK8_9EURO</name>
<evidence type="ECO:0000256" key="1">
    <source>
        <dbReference type="SAM" id="MobiDB-lite"/>
    </source>
</evidence>
<feature type="region of interest" description="Disordered" evidence="1">
    <location>
        <begin position="81"/>
        <end position="101"/>
    </location>
</feature>